<evidence type="ECO:0000256" key="1">
    <source>
        <dbReference type="SAM" id="Phobius"/>
    </source>
</evidence>
<feature type="domain" description="SMODS-associated and fused to various effectors" evidence="2">
    <location>
        <begin position="160"/>
        <end position="346"/>
    </location>
</feature>
<keyword evidence="1" id="KW-0812">Transmembrane</keyword>
<comment type="caution">
    <text evidence="4">The sequence shown here is derived from an EMBL/GenBank/DDBJ whole genome shotgun (WGS) entry which is preliminary data.</text>
</comment>
<dbReference type="Proteomes" id="UP000825699">
    <property type="component" value="Unassembled WGS sequence"/>
</dbReference>
<dbReference type="AlphaFoldDB" id="A0AAJ1A698"/>
<keyword evidence="1" id="KW-0472">Membrane</keyword>
<evidence type="ECO:0000313" key="4">
    <source>
        <dbReference type="EMBL" id="MBY5627948.1"/>
    </source>
</evidence>
<organism evidence="4 5">
    <name type="scientific">Rhizobium leguminosarum</name>
    <dbReference type="NCBI Taxonomy" id="384"/>
    <lineage>
        <taxon>Bacteria</taxon>
        <taxon>Pseudomonadati</taxon>
        <taxon>Pseudomonadota</taxon>
        <taxon>Alphaproteobacteria</taxon>
        <taxon>Hyphomicrobiales</taxon>
        <taxon>Rhizobiaceae</taxon>
        <taxon>Rhizobium/Agrobacterium group</taxon>
        <taxon>Rhizobium</taxon>
    </lineage>
</organism>
<feature type="transmembrane region" description="Helical" evidence="1">
    <location>
        <begin position="66"/>
        <end position="87"/>
    </location>
</feature>
<evidence type="ECO:0000313" key="5">
    <source>
        <dbReference type="Proteomes" id="UP000825699"/>
    </source>
</evidence>
<dbReference type="Pfam" id="PF18303">
    <property type="entry name" value="Saf_2TM"/>
    <property type="match status" value="1"/>
</dbReference>
<feature type="domain" description="SAVED-fused 2TM effector" evidence="3">
    <location>
        <begin position="11"/>
        <end position="149"/>
    </location>
</feature>
<name>A0AAJ1A698_RHILE</name>
<dbReference type="Pfam" id="PF18145">
    <property type="entry name" value="SAVED"/>
    <property type="match status" value="1"/>
</dbReference>
<feature type="transmembrane region" description="Helical" evidence="1">
    <location>
        <begin position="27"/>
        <end position="46"/>
    </location>
</feature>
<accession>A0AAJ1A698</accession>
<dbReference type="InterPro" id="IPR040836">
    <property type="entry name" value="SAVED"/>
</dbReference>
<gene>
    <name evidence="4" type="ORF">HFO42_07435</name>
</gene>
<dbReference type="NCBIfam" id="NF033611">
    <property type="entry name" value="SAVED"/>
    <property type="match status" value="1"/>
</dbReference>
<keyword evidence="1" id="KW-1133">Transmembrane helix</keyword>
<evidence type="ECO:0000259" key="2">
    <source>
        <dbReference type="Pfam" id="PF18145"/>
    </source>
</evidence>
<dbReference type="InterPro" id="IPR041167">
    <property type="entry name" value="Saf_2TM"/>
</dbReference>
<dbReference type="RefSeq" id="WP_222259726.1">
    <property type="nucleotide sequence ID" value="NZ_JAAXEB010000003.1"/>
</dbReference>
<reference evidence="4" key="1">
    <citation type="submission" date="2020-04" db="EMBL/GenBank/DDBJ databases">
        <title>Global-level population genomics supports evidence of horizontal gene transfer on evolution of Rhizobia in Lentils.</title>
        <authorList>
            <person name="Gai Y."/>
            <person name="Cook D."/>
            <person name="Riely B."/>
        </authorList>
    </citation>
    <scope>NUCLEOTIDE SEQUENCE</scope>
    <source>
        <strain evidence="4">Derici101B</strain>
    </source>
</reference>
<dbReference type="EMBL" id="JAAXEP010000003">
    <property type="protein sequence ID" value="MBY5627948.1"/>
    <property type="molecule type" value="Genomic_DNA"/>
</dbReference>
<sequence length="359" mass="40578">MYRETIDWGFREFLKFLFRPRGFEGRIAAACVPILVTLLGWNWVVKASVRYDYSLEVGSTNVIPEWVQWPLVALFVGIFGFCVWVGWKRFSRENELRDRKKVIVIEGRGLREDDGSPLTAAVPPDIIGNRIGVLLDLRQRKDGVIVDPAELLNEVDGTRRAVQQHSKQGDPQDVTIVYGGLTPVPLAFLTGIVFDDEGKIVVMDWDRTREAWRNLDSVDDGQRFQMEGFEYVGTAKEVVLAVSASYQVRDENIASTFDLPVARLTLPDLNSSHWSQAKQNALAGQFLEAAKLLEAKGVETIHLILAAQNSVAFNLGRRYDKRNLPRAIVYQYEASSEKRYPWGVRMPVHGETIPSIARS</sequence>
<protein>
    <submittedName>
        <fullName evidence="4">SAVED domain-containing protein</fullName>
    </submittedName>
</protein>
<proteinExistence type="predicted"/>
<evidence type="ECO:0000259" key="3">
    <source>
        <dbReference type="Pfam" id="PF18303"/>
    </source>
</evidence>